<keyword evidence="2" id="KW-1133">Transmembrane helix</keyword>
<accession>A0A0F7SMW5</accession>
<feature type="transmembrane region" description="Helical" evidence="2">
    <location>
        <begin position="52"/>
        <end position="78"/>
    </location>
</feature>
<organism evidence="3">
    <name type="scientific">Phaffia rhodozyma</name>
    <name type="common">Yeast</name>
    <name type="synonym">Xanthophyllomyces dendrorhous</name>
    <dbReference type="NCBI Taxonomy" id="264483"/>
    <lineage>
        <taxon>Eukaryota</taxon>
        <taxon>Fungi</taxon>
        <taxon>Dikarya</taxon>
        <taxon>Basidiomycota</taxon>
        <taxon>Agaricomycotina</taxon>
        <taxon>Tremellomycetes</taxon>
        <taxon>Cystofilobasidiales</taxon>
        <taxon>Mrakiaceae</taxon>
        <taxon>Phaffia</taxon>
    </lineage>
</organism>
<keyword evidence="2" id="KW-0812">Transmembrane</keyword>
<keyword evidence="2" id="KW-0472">Membrane</keyword>
<evidence type="ECO:0000256" key="2">
    <source>
        <dbReference type="SAM" id="Phobius"/>
    </source>
</evidence>
<dbReference type="AlphaFoldDB" id="A0A0F7SMW5"/>
<evidence type="ECO:0000256" key="1">
    <source>
        <dbReference type="SAM" id="MobiDB-lite"/>
    </source>
</evidence>
<dbReference type="EMBL" id="LN483124">
    <property type="protein sequence ID" value="CED82009.1"/>
    <property type="molecule type" value="Genomic_DNA"/>
</dbReference>
<reference evidence="3" key="1">
    <citation type="submission" date="2014-08" db="EMBL/GenBank/DDBJ databases">
        <authorList>
            <person name="Sharma Rahul"/>
            <person name="Thines Marco"/>
        </authorList>
    </citation>
    <scope>NUCLEOTIDE SEQUENCE</scope>
</reference>
<feature type="compositionally biased region" description="Polar residues" evidence="1">
    <location>
        <begin position="198"/>
        <end position="211"/>
    </location>
</feature>
<feature type="compositionally biased region" description="Acidic residues" evidence="1">
    <location>
        <begin position="289"/>
        <end position="307"/>
    </location>
</feature>
<name>A0A0F7SMW5_PHARH</name>
<feature type="compositionally biased region" description="Polar residues" evidence="1">
    <location>
        <begin position="225"/>
        <end position="236"/>
    </location>
</feature>
<sequence>MSHQQLLHYVSSDPSSTVSTAWSSVLRNETTLGRLQPIMTGFASSLLEWICFTFRILACLVSGPLAFLILLDLVAYLLTRTLRIPTRRVRVPVQSPKTTTTASLPEGATTSALDLEKPLTFTTSSSTLPLTPASSPVSVFKEDSELAGGLGLTGVGEPVLGKVLEKIDKSSRRTKLSSQFVFSPVVPLPSLSTNYTVLPSPSNSGATTPAYMTTPGERHALLPSSDLTSSSQERTPPSTPGEEDIPSFQGVGLGFVHSRQQDGKQTKPRTASGRGRAASVGVEGALGLGDEDEDDEGETDGGSEDDGGGAMLRRRRTIHN</sequence>
<protein>
    <submittedName>
        <fullName evidence="3">Uncharacterized protein</fullName>
    </submittedName>
</protein>
<evidence type="ECO:0000313" key="3">
    <source>
        <dbReference type="EMBL" id="CED82009.1"/>
    </source>
</evidence>
<feature type="region of interest" description="Disordered" evidence="1">
    <location>
        <begin position="198"/>
        <end position="320"/>
    </location>
</feature>
<proteinExistence type="predicted"/>